<dbReference type="Proteomes" id="UP000672526">
    <property type="component" value="Unassembled WGS sequence"/>
</dbReference>
<organism evidence="2 3">
    <name type="scientific">Paraburkholderia haematera</name>
    <dbReference type="NCBI Taxonomy" id="2793077"/>
    <lineage>
        <taxon>Bacteria</taxon>
        <taxon>Pseudomonadati</taxon>
        <taxon>Pseudomonadota</taxon>
        <taxon>Betaproteobacteria</taxon>
        <taxon>Burkholderiales</taxon>
        <taxon>Burkholderiaceae</taxon>
        <taxon>Paraburkholderia</taxon>
    </lineage>
</organism>
<evidence type="ECO:0000313" key="3">
    <source>
        <dbReference type="Proteomes" id="UP000672526"/>
    </source>
</evidence>
<evidence type="ECO:0000256" key="1">
    <source>
        <dbReference type="SAM" id="MobiDB-lite"/>
    </source>
</evidence>
<reference evidence="2 3" key="1">
    <citation type="submission" date="2021-02" db="EMBL/GenBank/DDBJ databases">
        <authorList>
            <person name="Vanwijnsberghe S."/>
        </authorList>
    </citation>
    <scope>NUCLEOTIDE SEQUENCE [LARGE SCALE GENOMIC DNA]</scope>
    <source>
        <strain evidence="2 3">LMG 31837</strain>
    </source>
</reference>
<comment type="caution">
    <text evidence="2">The sequence shown here is derived from an EMBL/GenBank/DDBJ whole genome shotgun (WGS) entry which is preliminary data.</text>
</comment>
<feature type="region of interest" description="Disordered" evidence="1">
    <location>
        <begin position="41"/>
        <end position="64"/>
    </location>
</feature>
<feature type="compositionally biased region" description="Basic and acidic residues" evidence="1">
    <location>
        <begin position="44"/>
        <end position="64"/>
    </location>
</feature>
<gene>
    <name evidence="2" type="ORF">R69888_06262</name>
</gene>
<keyword evidence="3" id="KW-1185">Reference proteome</keyword>
<proteinExistence type="predicted"/>
<evidence type="ECO:0000313" key="2">
    <source>
        <dbReference type="EMBL" id="CAE6824375.1"/>
    </source>
</evidence>
<dbReference type="EMBL" id="CAJNBK010000031">
    <property type="protein sequence ID" value="CAE6824375.1"/>
    <property type="molecule type" value="Genomic_DNA"/>
</dbReference>
<name>A0ABN7MUX9_9BURK</name>
<accession>A0ABN7MUX9</accession>
<sequence length="64" mass="7232">MMSEKIAVSTRSDLVRGRMMCGGVTVDCRTDRTDWLIGAGRNEQLTHKRRENDEPHGDKAKPCD</sequence>
<protein>
    <submittedName>
        <fullName evidence="2">Uncharacterized protein</fullName>
    </submittedName>
</protein>